<accession>A0A316YZ23</accession>
<dbReference type="Pfam" id="PF01988">
    <property type="entry name" value="VIT1"/>
    <property type="match status" value="1"/>
</dbReference>
<dbReference type="GO" id="GO:0030026">
    <property type="term" value="P:intracellular manganese ion homeostasis"/>
    <property type="evidence" value="ECO:0007669"/>
    <property type="project" value="InterPro"/>
</dbReference>
<comment type="similarity">
    <text evidence="2">Belongs to the CCC1 family.</text>
</comment>
<dbReference type="InterPro" id="IPR008217">
    <property type="entry name" value="Ccc1_fam"/>
</dbReference>
<dbReference type="PANTHER" id="PTHR31851">
    <property type="entry name" value="FE(2+)/MN(2+) TRANSPORTER PCL1"/>
    <property type="match status" value="1"/>
</dbReference>
<evidence type="ECO:0000313" key="7">
    <source>
        <dbReference type="EMBL" id="PWN94519.1"/>
    </source>
</evidence>
<dbReference type="GO" id="GO:0012505">
    <property type="term" value="C:endomembrane system"/>
    <property type="evidence" value="ECO:0007669"/>
    <property type="project" value="UniProtKB-SubCell"/>
</dbReference>
<feature type="transmembrane region" description="Helical" evidence="6">
    <location>
        <begin position="21"/>
        <end position="42"/>
    </location>
</feature>
<comment type="subcellular location">
    <subcellularLocation>
        <location evidence="1">Endomembrane system</location>
        <topology evidence="1">Multi-pass membrane protein</topology>
    </subcellularLocation>
</comment>
<gene>
    <name evidence="7" type="ORF">FA09DRAFT_284030</name>
</gene>
<dbReference type="OrthoDB" id="73465at2759"/>
<feature type="non-terminal residue" evidence="7">
    <location>
        <position position="1"/>
    </location>
</feature>
<dbReference type="STRING" id="58919.A0A316YZ23"/>
<dbReference type="EMBL" id="KZ819311">
    <property type="protein sequence ID" value="PWN94519.1"/>
    <property type="molecule type" value="Genomic_DNA"/>
</dbReference>
<keyword evidence="8" id="KW-1185">Reference proteome</keyword>
<proteinExistence type="inferred from homology"/>
<dbReference type="GO" id="GO:0005384">
    <property type="term" value="F:manganese ion transmembrane transporter activity"/>
    <property type="evidence" value="ECO:0007669"/>
    <property type="project" value="InterPro"/>
</dbReference>
<evidence type="ECO:0000256" key="4">
    <source>
        <dbReference type="ARBA" id="ARBA00022989"/>
    </source>
</evidence>
<evidence type="ECO:0000256" key="6">
    <source>
        <dbReference type="SAM" id="Phobius"/>
    </source>
</evidence>
<evidence type="ECO:0000256" key="2">
    <source>
        <dbReference type="ARBA" id="ARBA00007049"/>
    </source>
</evidence>
<feature type="transmembrane region" description="Helical" evidence="6">
    <location>
        <begin position="48"/>
        <end position="69"/>
    </location>
</feature>
<organism evidence="7 8">
    <name type="scientific">Tilletiopsis washingtonensis</name>
    <dbReference type="NCBI Taxonomy" id="58919"/>
    <lineage>
        <taxon>Eukaryota</taxon>
        <taxon>Fungi</taxon>
        <taxon>Dikarya</taxon>
        <taxon>Basidiomycota</taxon>
        <taxon>Ustilaginomycotina</taxon>
        <taxon>Exobasidiomycetes</taxon>
        <taxon>Entylomatales</taxon>
        <taxon>Entylomatales incertae sedis</taxon>
        <taxon>Tilletiopsis</taxon>
    </lineage>
</organism>
<keyword evidence="4 6" id="KW-1133">Transmembrane helix</keyword>
<name>A0A316YZ23_9BASI</name>
<evidence type="ECO:0000313" key="8">
    <source>
        <dbReference type="Proteomes" id="UP000245946"/>
    </source>
</evidence>
<dbReference type="GeneID" id="37267405"/>
<evidence type="ECO:0000256" key="3">
    <source>
        <dbReference type="ARBA" id="ARBA00022692"/>
    </source>
</evidence>
<reference evidence="7 8" key="1">
    <citation type="journal article" date="2018" name="Mol. Biol. Evol.">
        <title>Broad Genomic Sampling Reveals a Smut Pathogenic Ancestry of the Fungal Clade Ustilaginomycotina.</title>
        <authorList>
            <person name="Kijpornyongpan T."/>
            <person name="Mondo S.J."/>
            <person name="Barry K."/>
            <person name="Sandor L."/>
            <person name="Lee J."/>
            <person name="Lipzen A."/>
            <person name="Pangilinan J."/>
            <person name="LaButti K."/>
            <person name="Hainaut M."/>
            <person name="Henrissat B."/>
            <person name="Grigoriev I.V."/>
            <person name="Spatafora J.W."/>
            <person name="Aime M.C."/>
        </authorList>
    </citation>
    <scope>NUCLEOTIDE SEQUENCE [LARGE SCALE GENOMIC DNA]</scope>
    <source>
        <strain evidence="7 8">MCA 4186</strain>
    </source>
</reference>
<keyword evidence="5 6" id="KW-0472">Membrane</keyword>
<dbReference type="RefSeq" id="XP_025594798.1">
    <property type="nucleotide sequence ID" value="XM_025739859.1"/>
</dbReference>
<feature type="transmembrane region" description="Helical" evidence="6">
    <location>
        <begin position="207"/>
        <end position="226"/>
    </location>
</feature>
<evidence type="ECO:0000256" key="5">
    <source>
        <dbReference type="ARBA" id="ARBA00023136"/>
    </source>
</evidence>
<feature type="transmembrane region" description="Helical" evidence="6">
    <location>
        <begin position="180"/>
        <end position="201"/>
    </location>
</feature>
<keyword evidence="3 6" id="KW-0812">Transmembrane</keyword>
<dbReference type="AlphaFoldDB" id="A0A316YZ23"/>
<dbReference type="CDD" id="cd02435">
    <property type="entry name" value="CCC1"/>
    <property type="match status" value="1"/>
</dbReference>
<feature type="non-terminal residue" evidence="7">
    <location>
        <position position="266"/>
    </location>
</feature>
<protein>
    <submittedName>
        <fullName evidence="7">DUF125-domain-containing protein</fullName>
    </submittedName>
</protein>
<dbReference type="Proteomes" id="UP000245946">
    <property type="component" value="Unassembled WGS sequence"/>
</dbReference>
<feature type="transmembrane region" description="Helical" evidence="6">
    <location>
        <begin position="238"/>
        <end position="261"/>
    </location>
</feature>
<evidence type="ECO:0000256" key="1">
    <source>
        <dbReference type="ARBA" id="ARBA00004127"/>
    </source>
</evidence>
<sequence>CCRDLKAEDRHLLNPDIVRDIIIGLSDGLTVPFALTAGLSGIGSSRIVVVAGMAELVSGAISMGVGGLLSAQAEVQHYRFQSRATSERVRRSCSGEMEREVIEILGPYGVPAELASQVAARLQRVEADECGTPVGELPPPAAAAVRSDGLTGPSRGLTPFILRLGEHLEEVEDARVWQSALVIGASYFIGGFIPLLPYIFIPAVHVALIWSIVITGVILLLFGVAKQQFTGGASDAKGLAWGAISTLLVGASAAAASFGIVRALEG</sequence>